<proteinExistence type="predicted"/>
<evidence type="ECO:0000313" key="1">
    <source>
        <dbReference type="EMBL" id="SFF93325.1"/>
    </source>
</evidence>
<organism evidence="1 2">
    <name type="scientific">Desulfotruncus arcticus DSM 17038</name>
    <dbReference type="NCBI Taxonomy" id="1121424"/>
    <lineage>
        <taxon>Bacteria</taxon>
        <taxon>Bacillati</taxon>
        <taxon>Bacillota</taxon>
        <taxon>Clostridia</taxon>
        <taxon>Eubacteriales</taxon>
        <taxon>Desulfallaceae</taxon>
        <taxon>Desulfotruncus</taxon>
    </lineage>
</organism>
<accession>A0A1I2MP39</accession>
<dbReference type="OrthoDB" id="1957909at2"/>
<dbReference type="EMBL" id="FOOX01000001">
    <property type="protein sequence ID" value="SFF93325.1"/>
    <property type="molecule type" value="Genomic_DNA"/>
</dbReference>
<sequence length="172" mass="18685">MLKLIGGLLIVTASGLVGWKKAGLYSRRPRELRQLISALQMLETEITYVATPLPEALARAAEQMGSPISALFGRIAGELRTGSGRPAREAWCESLQWYHQRSSLSESDLSIIRGLGNSIGISDREDQGKHIRLAAEQLKAALAAAEEAAQKNVKMWNYVGLLGGLVIVLALY</sequence>
<protein>
    <submittedName>
        <fullName evidence="1">Stage III sporulation protein AB</fullName>
    </submittedName>
</protein>
<keyword evidence="2" id="KW-1185">Reference proteome</keyword>
<dbReference type="RefSeq" id="WP_092467570.1">
    <property type="nucleotide sequence ID" value="NZ_FOOX01000001.1"/>
</dbReference>
<name>A0A1I2MP39_9FIRM</name>
<dbReference type="STRING" id="341036.SAMN05660649_00068"/>
<evidence type="ECO:0000313" key="2">
    <source>
        <dbReference type="Proteomes" id="UP000199337"/>
    </source>
</evidence>
<reference evidence="2" key="1">
    <citation type="submission" date="2016-10" db="EMBL/GenBank/DDBJ databases">
        <authorList>
            <person name="Varghese N."/>
            <person name="Submissions S."/>
        </authorList>
    </citation>
    <scope>NUCLEOTIDE SEQUENCE [LARGE SCALE GENOMIC DNA]</scope>
    <source>
        <strain evidence="2">DSM 17038</strain>
    </source>
</reference>
<dbReference type="AlphaFoldDB" id="A0A1I2MP39"/>
<dbReference type="PIRSF" id="PIRSF021435">
    <property type="entry name" value="SpoIIIAB"/>
    <property type="match status" value="1"/>
</dbReference>
<dbReference type="Pfam" id="PF09548">
    <property type="entry name" value="Spore_III_AB"/>
    <property type="match status" value="1"/>
</dbReference>
<dbReference type="NCBIfam" id="TIGR02833">
    <property type="entry name" value="spore_III_AB"/>
    <property type="match status" value="1"/>
</dbReference>
<dbReference type="Proteomes" id="UP000199337">
    <property type="component" value="Unassembled WGS sequence"/>
</dbReference>
<gene>
    <name evidence="1" type="ORF">SAMN05660649_00068</name>
</gene>
<dbReference type="InterPro" id="IPR014198">
    <property type="entry name" value="Spore_III_AB"/>
</dbReference>